<reference evidence="1" key="2">
    <citation type="submission" date="2021-04" db="EMBL/GenBank/DDBJ databases">
        <authorList>
            <person name="Gilroy R."/>
        </authorList>
    </citation>
    <scope>NUCLEOTIDE SEQUENCE</scope>
    <source>
        <strain evidence="1">CHK180-15479</strain>
    </source>
</reference>
<dbReference type="Proteomes" id="UP000823910">
    <property type="component" value="Unassembled WGS sequence"/>
</dbReference>
<sequence length="76" mass="8754">MTREEILITRVHTYCKSFLARSIYGECKAFCPFSDSELPKCSQRYIHEHPDEVERILDEEARPPGILPAGNHPNLP</sequence>
<name>A0A9D2N1U3_9FIRM</name>
<evidence type="ECO:0000313" key="1">
    <source>
        <dbReference type="EMBL" id="HJC06026.1"/>
    </source>
</evidence>
<proteinExistence type="predicted"/>
<comment type="caution">
    <text evidence="1">The sequence shown here is derived from an EMBL/GenBank/DDBJ whole genome shotgun (WGS) entry which is preliminary data.</text>
</comment>
<dbReference type="EMBL" id="DWWT01000033">
    <property type="protein sequence ID" value="HJC06026.1"/>
    <property type="molecule type" value="Genomic_DNA"/>
</dbReference>
<dbReference type="AlphaFoldDB" id="A0A9D2N1U3"/>
<gene>
    <name evidence="1" type="ORF">H9704_07715</name>
</gene>
<organism evidence="1 2">
    <name type="scientific">Candidatus Enterocloster excrementipullorum</name>
    <dbReference type="NCBI Taxonomy" id="2838559"/>
    <lineage>
        <taxon>Bacteria</taxon>
        <taxon>Bacillati</taxon>
        <taxon>Bacillota</taxon>
        <taxon>Clostridia</taxon>
        <taxon>Lachnospirales</taxon>
        <taxon>Lachnospiraceae</taxon>
        <taxon>Enterocloster</taxon>
    </lineage>
</organism>
<protein>
    <submittedName>
        <fullName evidence="1">Uncharacterized protein</fullName>
    </submittedName>
</protein>
<evidence type="ECO:0000313" key="2">
    <source>
        <dbReference type="Proteomes" id="UP000823910"/>
    </source>
</evidence>
<reference evidence="1" key="1">
    <citation type="journal article" date="2021" name="PeerJ">
        <title>Extensive microbial diversity within the chicken gut microbiome revealed by metagenomics and culture.</title>
        <authorList>
            <person name="Gilroy R."/>
            <person name="Ravi A."/>
            <person name="Getino M."/>
            <person name="Pursley I."/>
            <person name="Horton D.L."/>
            <person name="Alikhan N.F."/>
            <person name="Baker D."/>
            <person name="Gharbi K."/>
            <person name="Hall N."/>
            <person name="Watson M."/>
            <person name="Adriaenssens E.M."/>
            <person name="Foster-Nyarko E."/>
            <person name="Jarju S."/>
            <person name="Secka A."/>
            <person name="Antonio M."/>
            <person name="Oren A."/>
            <person name="Chaudhuri R.R."/>
            <person name="La Ragione R."/>
            <person name="Hildebrand F."/>
            <person name="Pallen M.J."/>
        </authorList>
    </citation>
    <scope>NUCLEOTIDE SEQUENCE</scope>
    <source>
        <strain evidence="1">CHK180-15479</strain>
    </source>
</reference>
<accession>A0A9D2N1U3</accession>